<dbReference type="InterPro" id="IPR009389">
    <property type="entry name" value="DUF1045"/>
</dbReference>
<sequence length="238" mass="27245">MEHTELSAWRYALYFAPSPDEPLAQIARRWLGRDCRTGAPVEQPRVEGVSPDRLREITADARRYGFHATLKAPFRLAEGRDPTELRRSLREFTLVRHPFTVPSLVLTSSLGFPALVPEEPCAALDRLADDCVRAFDLFRAAPSAEEIARRKARNTRLTPRQLDHLKHWGYPYVFEDYRFHMTLGGPLPDEDERHAVMAALADEFRDCLGKPLHVTAVCLFIEPEPNGDFRLFCRDKFG</sequence>
<keyword evidence="2" id="KW-1185">Reference proteome</keyword>
<dbReference type="AlphaFoldDB" id="A0A286GEZ1"/>
<organism evidence="1 2">
    <name type="scientific">Caenispirillum bisanense</name>
    <dbReference type="NCBI Taxonomy" id="414052"/>
    <lineage>
        <taxon>Bacteria</taxon>
        <taxon>Pseudomonadati</taxon>
        <taxon>Pseudomonadota</taxon>
        <taxon>Alphaproteobacteria</taxon>
        <taxon>Rhodospirillales</taxon>
        <taxon>Novispirillaceae</taxon>
        <taxon>Caenispirillum</taxon>
    </lineage>
</organism>
<dbReference type="NCBIfam" id="TIGR03223">
    <property type="entry name" value="Phn_opern_protn"/>
    <property type="match status" value="1"/>
</dbReference>
<dbReference type="PIRSF" id="PIRSF033328">
    <property type="entry name" value="Phest_Mll4975"/>
    <property type="match status" value="1"/>
</dbReference>
<dbReference type="Pfam" id="PF06299">
    <property type="entry name" value="DUF1045"/>
    <property type="match status" value="1"/>
</dbReference>
<proteinExistence type="predicted"/>
<dbReference type="OrthoDB" id="4954742at2"/>
<name>A0A286GEZ1_9PROT</name>
<dbReference type="RefSeq" id="WP_097278775.1">
    <property type="nucleotide sequence ID" value="NZ_OCNJ01000003.1"/>
</dbReference>
<accession>A0A286GEZ1</accession>
<gene>
    <name evidence="1" type="ORF">SAMN05421508_103352</name>
</gene>
<evidence type="ECO:0000313" key="1">
    <source>
        <dbReference type="EMBL" id="SOD94095.1"/>
    </source>
</evidence>
<dbReference type="EMBL" id="OCNJ01000003">
    <property type="protein sequence ID" value="SOD94095.1"/>
    <property type="molecule type" value="Genomic_DNA"/>
</dbReference>
<reference evidence="2" key="1">
    <citation type="submission" date="2017-09" db="EMBL/GenBank/DDBJ databases">
        <authorList>
            <person name="Varghese N."/>
            <person name="Submissions S."/>
        </authorList>
    </citation>
    <scope>NUCLEOTIDE SEQUENCE [LARGE SCALE GENOMIC DNA]</scope>
    <source>
        <strain evidence="2">USBA 140</strain>
    </source>
</reference>
<evidence type="ECO:0000313" key="2">
    <source>
        <dbReference type="Proteomes" id="UP000219621"/>
    </source>
</evidence>
<protein>
    <submittedName>
        <fullName evidence="1">Putative phosphonate metabolism protein</fullName>
    </submittedName>
</protein>
<dbReference type="Proteomes" id="UP000219621">
    <property type="component" value="Unassembled WGS sequence"/>
</dbReference>